<reference evidence="1" key="2">
    <citation type="journal article" date="2022" name="New Phytol.">
        <title>Evolutionary transition to the ectomycorrhizal habit in the genomes of a hyperdiverse lineage of mushroom-forming fungi.</title>
        <authorList>
            <person name="Looney B."/>
            <person name="Miyauchi S."/>
            <person name="Morin E."/>
            <person name="Drula E."/>
            <person name="Courty P.E."/>
            <person name="Kohler A."/>
            <person name="Kuo A."/>
            <person name="LaButti K."/>
            <person name="Pangilinan J."/>
            <person name="Lipzen A."/>
            <person name="Riley R."/>
            <person name="Andreopoulos W."/>
            <person name="He G."/>
            <person name="Johnson J."/>
            <person name="Nolan M."/>
            <person name="Tritt A."/>
            <person name="Barry K.W."/>
            <person name="Grigoriev I.V."/>
            <person name="Nagy L.G."/>
            <person name="Hibbett D."/>
            <person name="Henrissat B."/>
            <person name="Matheny P.B."/>
            <person name="Labbe J."/>
            <person name="Martin F.M."/>
        </authorList>
    </citation>
    <scope>NUCLEOTIDE SEQUENCE</scope>
    <source>
        <strain evidence="1">FP105234-sp</strain>
    </source>
</reference>
<proteinExistence type="predicted"/>
<protein>
    <submittedName>
        <fullName evidence="1">Histone-fold-containing protein</fullName>
    </submittedName>
</protein>
<comment type="caution">
    <text evidence="1">The sequence shown here is derived from an EMBL/GenBank/DDBJ whole genome shotgun (WGS) entry which is preliminary data.</text>
</comment>
<keyword evidence="2" id="KW-1185">Reference proteome</keyword>
<dbReference type="Proteomes" id="UP000814033">
    <property type="component" value="Unassembled WGS sequence"/>
</dbReference>
<name>A0ACB8S209_9AGAM</name>
<reference evidence="1" key="1">
    <citation type="submission" date="2021-02" db="EMBL/GenBank/DDBJ databases">
        <authorList>
            <consortium name="DOE Joint Genome Institute"/>
            <person name="Ahrendt S."/>
            <person name="Looney B.P."/>
            <person name="Miyauchi S."/>
            <person name="Morin E."/>
            <person name="Drula E."/>
            <person name="Courty P.E."/>
            <person name="Chicoki N."/>
            <person name="Fauchery L."/>
            <person name="Kohler A."/>
            <person name="Kuo A."/>
            <person name="Labutti K."/>
            <person name="Pangilinan J."/>
            <person name="Lipzen A."/>
            <person name="Riley R."/>
            <person name="Andreopoulos W."/>
            <person name="He G."/>
            <person name="Johnson J."/>
            <person name="Barry K.W."/>
            <person name="Grigoriev I.V."/>
            <person name="Nagy L."/>
            <person name="Hibbett D."/>
            <person name="Henrissat B."/>
            <person name="Matheny P.B."/>
            <person name="Labbe J."/>
            <person name="Martin F."/>
        </authorList>
    </citation>
    <scope>NUCLEOTIDE SEQUENCE</scope>
    <source>
        <strain evidence="1">FP105234-sp</strain>
    </source>
</reference>
<organism evidence="1 2">
    <name type="scientific">Auriscalpium vulgare</name>
    <dbReference type="NCBI Taxonomy" id="40419"/>
    <lineage>
        <taxon>Eukaryota</taxon>
        <taxon>Fungi</taxon>
        <taxon>Dikarya</taxon>
        <taxon>Basidiomycota</taxon>
        <taxon>Agaricomycotina</taxon>
        <taxon>Agaricomycetes</taxon>
        <taxon>Russulales</taxon>
        <taxon>Auriscalpiaceae</taxon>
        <taxon>Auriscalpium</taxon>
    </lineage>
</organism>
<evidence type="ECO:0000313" key="1">
    <source>
        <dbReference type="EMBL" id="KAI0050589.1"/>
    </source>
</evidence>
<sequence length="257" mass="26872">MPRKDSAAPVSAQAQQDAVSEGIENFELPRALVMKIAKSAVPDNTKLQKDTVLSLVKGATVFINYLAATAHDVSTSKQHKSISASDVLKALEQIEFADLVGPLQTELQIYRDNLKGRRGTGTSVILPAGSASAPPNAGAAKGKAAARGKGKERAADETTSAPLPPGYPNGAVHEPTEDADEEMLDAAAEEDVGPVEGLDGEVEDEEDVEEDVDDEQEDGDVVGDEEDAVAEPVNGVEPDVEMGGLREDDVAGDADDD</sequence>
<gene>
    <name evidence="1" type="ORF">FA95DRAFT_573424</name>
</gene>
<accession>A0ACB8S209</accession>
<evidence type="ECO:0000313" key="2">
    <source>
        <dbReference type="Proteomes" id="UP000814033"/>
    </source>
</evidence>
<dbReference type="EMBL" id="MU275860">
    <property type="protein sequence ID" value="KAI0050589.1"/>
    <property type="molecule type" value="Genomic_DNA"/>
</dbReference>